<dbReference type="STRING" id="263852.SAMN02745116_00465"/>
<proteinExistence type="predicted"/>
<evidence type="ECO:0000313" key="4">
    <source>
        <dbReference type="Proteomes" id="UP000190328"/>
    </source>
</evidence>
<keyword evidence="1" id="KW-0378">Hydrolase</keyword>
<keyword evidence="4" id="KW-1185">Reference proteome</keyword>
<name>A0A1T4L0K9_9ENTE</name>
<dbReference type="SUPFAM" id="SSF56219">
    <property type="entry name" value="DNase I-like"/>
    <property type="match status" value="1"/>
</dbReference>
<organism evidence="3 4">
    <name type="scientific">Pilibacter termitis</name>
    <dbReference type="NCBI Taxonomy" id="263852"/>
    <lineage>
        <taxon>Bacteria</taxon>
        <taxon>Bacillati</taxon>
        <taxon>Bacillota</taxon>
        <taxon>Bacilli</taxon>
        <taxon>Lactobacillales</taxon>
        <taxon>Enterococcaceae</taxon>
        <taxon>Pilibacter</taxon>
    </lineage>
</organism>
<dbReference type="InterPro" id="IPR005135">
    <property type="entry name" value="Endo/exonuclease/phosphatase"/>
</dbReference>
<accession>A0A1T4L0K9</accession>
<gene>
    <name evidence="3" type="ORF">SAMN02745116_00465</name>
</gene>
<dbReference type="InterPro" id="IPR051547">
    <property type="entry name" value="TDP2-like"/>
</dbReference>
<dbReference type="PANTHER" id="PTHR15822">
    <property type="entry name" value="TRAF AND TNF RECEPTOR-ASSOCIATED PROTEIN"/>
    <property type="match status" value="1"/>
</dbReference>
<dbReference type="PANTHER" id="PTHR15822:SF23">
    <property type="entry name" value="ENDONUCLEASE_EXONUCLEASE_PHOSPHATASE FAMILY PROTEIN"/>
    <property type="match status" value="1"/>
</dbReference>
<dbReference type="EMBL" id="FUXI01000004">
    <property type="protein sequence ID" value="SJZ48141.1"/>
    <property type="molecule type" value="Genomic_DNA"/>
</dbReference>
<evidence type="ECO:0000259" key="2">
    <source>
        <dbReference type="Pfam" id="PF03372"/>
    </source>
</evidence>
<dbReference type="Proteomes" id="UP000190328">
    <property type="component" value="Unassembled WGS sequence"/>
</dbReference>
<reference evidence="3 4" key="1">
    <citation type="submission" date="2017-02" db="EMBL/GenBank/DDBJ databases">
        <authorList>
            <person name="Peterson S.W."/>
        </authorList>
    </citation>
    <scope>NUCLEOTIDE SEQUENCE [LARGE SCALE GENOMIC DNA]</scope>
    <source>
        <strain evidence="3 4">ATCC BAA-1030</strain>
    </source>
</reference>
<dbReference type="InterPro" id="IPR036691">
    <property type="entry name" value="Endo/exonu/phosph_ase_sf"/>
</dbReference>
<evidence type="ECO:0000313" key="3">
    <source>
        <dbReference type="EMBL" id="SJZ48141.1"/>
    </source>
</evidence>
<dbReference type="OrthoDB" id="9812537at2"/>
<dbReference type="AlphaFoldDB" id="A0A1T4L0K9"/>
<sequence>MKVLTLNTHSWMEEDPLVKLEILAQFIIEKDCDLIALQEVNQLMSESVVSHEFYKAPENSVELKKDNFACLLVERLRELGVNYSFSWQSNHIGYDKYDEGVAILSKFKIEEITTIEVSKARSYDDFHTRNILGVKVKTKEQMFHIFSTHYSWWEDFVYEWERTRQYLATLEEAFILCGDFNNPANVENEGYDYLMTSMPKLQDSFLSAKIVNGEFTVEKEIDGWSGNKSGLRIDYCFCSEKWRVKKHEVVFNGKNQAVISDHFGILVEIE</sequence>
<evidence type="ECO:0000256" key="1">
    <source>
        <dbReference type="ARBA" id="ARBA00022801"/>
    </source>
</evidence>
<dbReference type="GO" id="GO:0016787">
    <property type="term" value="F:hydrolase activity"/>
    <property type="evidence" value="ECO:0007669"/>
    <property type="project" value="UniProtKB-KW"/>
</dbReference>
<dbReference type="Gene3D" id="3.60.10.10">
    <property type="entry name" value="Endonuclease/exonuclease/phosphatase"/>
    <property type="match status" value="1"/>
</dbReference>
<dbReference type="RefSeq" id="WP_078806430.1">
    <property type="nucleotide sequence ID" value="NZ_FUXI01000004.1"/>
</dbReference>
<protein>
    <submittedName>
        <fullName evidence="3">Maltose 6'-phosphate phosphatase</fullName>
    </submittedName>
</protein>
<feature type="domain" description="Endonuclease/exonuclease/phosphatase" evidence="2">
    <location>
        <begin position="20"/>
        <end position="262"/>
    </location>
</feature>
<dbReference type="CDD" id="cd09079">
    <property type="entry name" value="RgfB-like"/>
    <property type="match status" value="1"/>
</dbReference>
<dbReference type="Pfam" id="PF03372">
    <property type="entry name" value="Exo_endo_phos"/>
    <property type="match status" value="1"/>
</dbReference>